<dbReference type="Gene3D" id="2.40.50.140">
    <property type="entry name" value="Nucleic acid-binding proteins"/>
    <property type="match status" value="6"/>
</dbReference>
<dbReference type="InterPro" id="IPR045209">
    <property type="entry name" value="Rrp5"/>
</dbReference>
<dbReference type="SMART" id="SM00316">
    <property type="entry name" value="S1"/>
    <property type="match status" value="7"/>
</dbReference>
<dbReference type="InterPro" id="IPR057301">
    <property type="entry name" value="Rrp5_OB_4th"/>
</dbReference>
<dbReference type="Pfam" id="PF24685">
    <property type="entry name" value="OB_RRP5_4th"/>
    <property type="match status" value="1"/>
</dbReference>
<dbReference type="EMBL" id="HBFM01014410">
    <property type="protein sequence ID" value="CAD8772594.1"/>
    <property type="molecule type" value="Transcribed_RNA"/>
</dbReference>
<evidence type="ECO:0000256" key="1">
    <source>
        <dbReference type="SAM" id="MobiDB-lite"/>
    </source>
</evidence>
<dbReference type="Pfam" id="PF23459">
    <property type="entry name" value="S1_RRP5"/>
    <property type="match status" value="1"/>
</dbReference>
<dbReference type="FunFam" id="2.40.50.140:FF:000103">
    <property type="entry name" value="protein RRP5 homolog"/>
    <property type="match status" value="1"/>
</dbReference>
<dbReference type="PROSITE" id="PS50126">
    <property type="entry name" value="S1"/>
    <property type="match status" value="5"/>
</dbReference>
<protein>
    <recommendedName>
        <fullName evidence="2">S1 motif domain-containing protein</fullName>
    </recommendedName>
</protein>
<accession>A0A7S0UUT8</accession>
<feature type="region of interest" description="Disordered" evidence="1">
    <location>
        <begin position="1"/>
        <end position="67"/>
    </location>
</feature>
<feature type="domain" description="S1 motif" evidence="2">
    <location>
        <begin position="892"/>
        <end position="961"/>
    </location>
</feature>
<feature type="compositionally biased region" description="Acidic residues" evidence="1">
    <location>
        <begin position="182"/>
        <end position="200"/>
    </location>
</feature>
<evidence type="ECO:0000313" key="3">
    <source>
        <dbReference type="EMBL" id="CAD8772594.1"/>
    </source>
</evidence>
<feature type="domain" description="S1 motif" evidence="2">
    <location>
        <begin position="553"/>
        <end position="623"/>
    </location>
</feature>
<dbReference type="PANTHER" id="PTHR23270">
    <property type="entry name" value="PROGRAMMED CELL DEATH PROTEIN 11 PRE-RRNA PROCESSING PROTEIN RRP5"/>
    <property type="match status" value="1"/>
</dbReference>
<feature type="domain" description="S1 motif" evidence="2">
    <location>
        <begin position="643"/>
        <end position="711"/>
    </location>
</feature>
<feature type="domain" description="S1 motif" evidence="2">
    <location>
        <begin position="349"/>
        <end position="422"/>
    </location>
</feature>
<dbReference type="PANTHER" id="PTHR23270:SF10">
    <property type="entry name" value="PROTEIN RRP5 HOMOLOG"/>
    <property type="match status" value="1"/>
</dbReference>
<dbReference type="Pfam" id="PF00575">
    <property type="entry name" value="S1"/>
    <property type="match status" value="2"/>
</dbReference>
<dbReference type="InterPro" id="IPR003029">
    <property type="entry name" value="S1_domain"/>
</dbReference>
<dbReference type="GO" id="GO:0032040">
    <property type="term" value="C:small-subunit processome"/>
    <property type="evidence" value="ECO:0007669"/>
    <property type="project" value="TreeGrafter"/>
</dbReference>
<dbReference type="InterPro" id="IPR057302">
    <property type="entry name" value="Rrp5_S1"/>
</dbReference>
<dbReference type="InterPro" id="IPR012340">
    <property type="entry name" value="NA-bd_OB-fold"/>
</dbReference>
<proteinExistence type="predicted"/>
<feature type="region of interest" description="Disordered" evidence="1">
    <location>
        <begin position="173"/>
        <end position="217"/>
    </location>
</feature>
<dbReference type="SUPFAM" id="SSF50249">
    <property type="entry name" value="Nucleic acid-binding proteins"/>
    <property type="match status" value="6"/>
</dbReference>
<dbReference type="GO" id="GO:0006364">
    <property type="term" value="P:rRNA processing"/>
    <property type="evidence" value="ECO:0007669"/>
    <property type="project" value="InterPro"/>
</dbReference>
<sequence length="1047" mass="112227">MASIKRPADAQKKRKANKGSNNFSKSNKKSKKSDPNEPNFLEMKLPGEEDIAPHSSKKATGLSGKASDGGEVISMISTASLDVGTRVWGMILEVSPRGVVVSMTNGIRGFVSPIETSDLYAAMINPTPSKLGQSLLAAAGREDGSAPPLTDLFHIGQYVRAVVIDVTEREREVSDKAGSAAAEEDDNSDDDSNEKQDDDDNSKGESGESGNKGAKKKIKRRFVQLSLCLSRLHKGRDARIFQKGSPATACVRSIEDHGFVLSFGVKGISGFLRRADHIAAFGEEAAAALLPGMLVEVVVKEDANALMAAQGSSLAAKKRIVYVSSDPNTVAAAATPDTDVMAMDQIAPGALVSTRVTKVLSSGIAVSFMRIFNGHIPLIHTGLTGALATSSGLKRRFQEGQRHKARVLFVNPSTKQITLSFLPHLLALSFPSDVPLMGSVHRNAQVMHVDTKGVLLSLPSDDKPFIAGEEEGKDEASSSAAATKATTCGAYCHISNAFEAFHKTQKIFATYKVGATVACRVIGFRLMDNLASVSLRKSIVDAAVFRPEDVVPASVLRGCKVVVKKDKGLVVAIGPSLKGWVPLTHVSDVVTDKTFAKFKVGDKVDARVLEVDSQEKKVKLTLKKSLVESRLPPLAALHHAVVGRKFHGVVSGIVDYGVFVTFFGGMKGLAQLRDLGLPTGKHPRDVFTIGQIVKALVVSVDPTGKIRVSLASGGVEAVLAAEETLRAKAAAAQASQTDLPEVGKVYEAHVRVATGAVQNGGVPNRFFVDLFEKEKGQGGEEQLKKLKGISGMMDAAHLSDHPQACLRLQQVVGRPGVNLGEVLVLDQVSPTANNDDNLNKNNKNNARHRQQMPLFRVTRKHNLISAALNQDASSESDPELLVPQSVSQMKVGSIYPGFIASVTPVAVYVRFLNGITGKAGLPQLSDTFVADPSQLFFPGQSVRARVTEIDAVKERIQLHLKPSLTASTDAAFLATLYRDLGLADTIEASLSSQVEGKAEGEGEEEEEEEQDQRCCCLLMMMTMRTVRQLVVQKIRCHVERLAVRTAD</sequence>
<evidence type="ECO:0000259" key="2">
    <source>
        <dbReference type="PROSITE" id="PS50126"/>
    </source>
</evidence>
<reference evidence="3" key="1">
    <citation type="submission" date="2021-01" db="EMBL/GenBank/DDBJ databases">
        <authorList>
            <person name="Corre E."/>
            <person name="Pelletier E."/>
            <person name="Niang G."/>
            <person name="Scheremetjew M."/>
            <person name="Finn R."/>
            <person name="Kale V."/>
            <person name="Holt S."/>
            <person name="Cochrane G."/>
            <person name="Meng A."/>
            <person name="Brown T."/>
            <person name="Cohen L."/>
        </authorList>
    </citation>
    <scope>NUCLEOTIDE SEQUENCE</scope>
    <source>
        <strain evidence="3">SAG 63-3</strain>
    </source>
</reference>
<name>A0A7S0UUT8_9CHLO</name>
<dbReference type="AlphaFoldDB" id="A0A7S0UUT8"/>
<dbReference type="GO" id="GO:0003723">
    <property type="term" value="F:RNA binding"/>
    <property type="evidence" value="ECO:0007669"/>
    <property type="project" value="TreeGrafter"/>
</dbReference>
<gene>
    <name evidence="3" type="ORF">PPAR00522_LOCUS9000</name>
</gene>
<feature type="domain" description="S1 motif" evidence="2">
    <location>
        <begin position="84"/>
        <end position="176"/>
    </location>
</feature>
<feature type="compositionally biased region" description="Basic and acidic residues" evidence="1">
    <location>
        <begin position="1"/>
        <end position="11"/>
    </location>
</feature>
<organism evidence="3">
    <name type="scientific">Polytomella parva</name>
    <dbReference type="NCBI Taxonomy" id="51329"/>
    <lineage>
        <taxon>Eukaryota</taxon>
        <taxon>Viridiplantae</taxon>
        <taxon>Chlorophyta</taxon>
        <taxon>core chlorophytes</taxon>
        <taxon>Chlorophyceae</taxon>
        <taxon>CS clade</taxon>
        <taxon>Chlamydomonadales</taxon>
        <taxon>Chlamydomonadaceae</taxon>
        <taxon>Polytomella</taxon>
    </lineage>
</organism>